<comment type="caution">
    <text evidence="3">The sequence shown here is derived from an EMBL/GenBank/DDBJ whole genome shotgun (WGS) entry which is preliminary data.</text>
</comment>
<proteinExistence type="predicted"/>
<evidence type="ECO:0000313" key="4">
    <source>
        <dbReference type="Proteomes" id="UP000280271"/>
    </source>
</evidence>
<name>A0ABX9TWL5_9GAMM</name>
<gene>
    <name evidence="3" type="ORF">D9K81_06855</name>
</gene>
<keyword evidence="4" id="KW-1185">Reference proteome</keyword>
<evidence type="ECO:0000313" key="3">
    <source>
        <dbReference type="EMBL" id="RLL22458.1"/>
    </source>
</evidence>
<feature type="region of interest" description="Disordered" evidence="1">
    <location>
        <begin position="42"/>
        <end position="156"/>
    </location>
</feature>
<dbReference type="Proteomes" id="UP000280271">
    <property type="component" value="Unassembled WGS sequence"/>
</dbReference>
<evidence type="ECO:0000256" key="2">
    <source>
        <dbReference type="SAM" id="SignalP"/>
    </source>
</evidence>
<evidence type="ECO:0000256" key="1">
    <source>
        <dbReference type="SAM" id="MobiDB-lite"/>
    </source>
</evidence>
<dbReference type="EMBL" id="RCHC01000006">
    <property type="protein sequence ID" value="RLL22458.1"/>
    <property type="molecule type" value="Genomic_DNA"/>
</dbReference>
<feature type="compositionally biased region" description="Polar residues" evidence="1">
    <location>
        <begin position="42"/>
        <end position="58"/>
    </location>
</feature>
<feature type="compositionally biased region" description="Low complexity" evidence="1">
    <location>
        <begin position="83"/>
        <end position="119"/>
    </location>
</feature>
<sequence>MYSKLMGLGLIAGLASASVFAEPAVQPGETLESLSKAKITTTVNGQPGSLNELISSGKIQPIATAPAQGTESTTPENTPAPQAEPTANAPLNPANAQAELPDPNTEAQASPALSSSADAPVNVEVPVQAMPNTEATDGPLQASPEQPQINEDAFAQ</sequence>
<feature type="chain" id="PRO_5045345029" evidence="2">
    <location>
        <begin position="22"/>
        <end position="156"/>
    </location>
</feature>
<feature type="signal peptide" evidence="2">
    <location>
        <begin position="1"/>
        <end position="21"/>
    </location>
</feature>
<dbReference type="RefSeq" id="WP_120374881.1">
    <property type="nucleotide sequence ID" value="NZ_RCHC01000006.1"/>
</dbReference>
<accession>A0ABX9TWL5</accession>
<organism evidence="3 4">
    <name type="scientific">Acinetobacter chengduensis</name>
    <dbReference type="NCBI Taxonomy" id="2420890"/>
    <lineage>
        <taxon>Bacteria</taxon>
        <taxon>Pseudomonadati</taxon>
        <taxon>Pseudomonadota</taxon>
        <taxon>Gammaproteobacteria</taxon>
        <taxon>Moraxellales</taxon>
        <taxon>Moraxellaceae</taxon>
        <taxon>Acinetobacter</taxon>
    </lineage>
</organism>
<protein>
    <submittedName>
        <fullName evidence="3">Uncharacterized protein</fullName>
    </submittedName>
</protein>
<feature type="compositionally biased region" description="Polar residues" evidence="1">
    <location>
        <begin position="67"/>
        <end position="80"/>
    </location>
</feature>
<reference evidence="3 4" key="1">
    <citation type="submission" date="2018-09" db="EMBL/GenBank/DDBJ databases">
        <title>The draft genome of Acinetobacter sp. strains.</title>
        <authorList>
            <person name="Qin J."/>
            <person name="Feng Y."/>
            <person name="Zong Z."/>
        </authorList>
    </citation>
    <scope>NUCLEOTIDE SEQUENCE [LARGE SCALE GENOMIC DNA]</scope>
    <source>
        <strain evidence="3 4">WCHAc060005</strain>
    </source>
</reference>
<keyword evidence="2" id="KW-0732">Signal</keyword>